<evidence type="ECO:0000313" key="11">
    <source>
        <dbReference type="EMBL" id="MVQ51222.1"/>
    </source>
</evidence>
<keyword evidence="12" id="KW-1185">Reference proteome</keyword>
<dbReference type="Gene3D" id="3.90.550.10">
    <property type="entry name" value="Spore Coat Polysaccharide Biosynthesis Protein SpsA, Chain A"/>
    <property type="match status" value="1"/>
</dbReference>
<keyword evidence="4 11" id="KW-0808">Transferase</keyword>
<dbReference type="PANTHER" id="PTHR48090:SF8">
    <property type="entry name" value="GLYCOSYLTRANSFERASE CSBB-RELATED"/>
    <property type="match status" value="1"/>
</dbReference>
<reference evidence="11 12" key="1">
    <citation type="submission" date="2019-12" db="EMBL/GenBank/DDBJ databases">
        <authorList>
            <person name="Huq M.A."/>
        </authorList>
    </citation>
    <scope>NUCLEOTIDE SEQUENCE [LARGE SCALE GENOMIC DNA]</scope>
    <source>
        <strain evidence="11 12">MAH-18</strain>
    </source>
</reference>
<keyword evidence="6 9" id="KW-1133">Transmembrane helix</keyword>
<evidence type="ECO:0000259" key="10">
    <source>
        <dbReference type="Pfam" id="PF00535"/>
    </source>
</evidence>
<keyword evidence="2" id="KW-1003">Cell membrane</keyword>
<keyword evidence="5 9" id="KW-0812">Transmembrane</keyword>
<dbReference type="InterPro" id="IPR029044">
    <property type="entry name" value="Nucleotide-diphossugar_trans"/>
</dbReference>
<comment type="similarity">
    <text evidence="8">Belongs to the glycosyltransferase 2 family. GtrB subfamily.</text>
</comment>
<protein>
    <submittedName>
        <fullName evidence="11">Glycosyltransferase</fullName>
    </submittedName>
</protein>
<evidence type="ECO:0000256" key="9">
    <source>
        <dbReference type="SAM" id="Phobius"/>
    </source>
</evidence>
<evidence type="ECO:0000256" key="5">
    <source>
        <dbReference type="ARBA" id="ARBA00022692"/>
    </source>
</evidence>
<dbReference type="AlphaFoldDB" id="A0A6L6XWP9"/>
<evidence type="ECO:0000313" key="12">
    <source>
        <dbReference type="Proteomes" id="UP000473525"/>
    </source>
</evidence>
<dbReference type="CDD" id="cd04187">
    <property type="entry name" value="DPM1_like_bac"/>
    <property type="match status" value="1"/>
</dbReference>
<proteinExistence type="inferred from homology"/>
<feature type="transmembrane region" description="Helical" evidence="9">
    <location>
        <begin position="235"/>
        <end position="256"/>
    </location>
</feature>
<dbReference type="RefSeq" id="WP_181645493.1">
    <property type="nucleotide sequence ID" value="NZ_WSEK01000004.1"/>
</dbReference>
<dbReference type="InterPro" id="IPR050256">
    <property type="entry name" value="Glycosyltransferase_2"/>
</dbReference>
<feature type="transmembrane region" description="Helical" evidence="9">
    <location>
        <begin position="268"/>
        <end position="293"/>
    </location>
</feature>
<evidence type="ECO:0000256" key="8">
    <source>
        <dbReference type="ARBA" id="ARBA00038152"/>
    </source>
</evidence>
<dbReference type="InterPro" id="IPR001173">
    <property type="entry name" value="Glyco_trans_2-like"/>
</dbReference>
<comment type="subcellular location">
    <subcellularLocation>
        <location evidence="1">Cell membrane</location>
        <topology evidence="1">Multi-pass membrane protein</topology>
    </subcellularLocation>
</comment>
<evidence type="ECO:0000256" key="1">
    <source>
        <dbReference type="ARBA" id="ARBA00004651"/>
    </source>
</evidence>
<dbReference type="EMBL" id="WSEK01000004">
    <property type="protein sequence ID" value="MVQ51222.1"/>
    <property type="molecule type" value="Genomic_DNA"/>
</dbReference>
<dbReference type="SUPFAM" id="SSF53448">
    <property type="entry name" value="Nucleotide-diphospho-sugar transferases"/>
    <property type="match status" value="1"/>
</dbReference>
<accession>A0A6L6XWP9</accession>
<feature type="domain" description="Glycosyltransferase 2-like" evidence="10">
    <location>
        <begin position="12"/>
        <end position="174"/>
    </location>
</feature>
<dbReference type="PANTHER" id="PTHR48090">
    <property type="entry name" value="UNDECAPRENYL-PHOSPHATE 4-DEOXY-4-FORMAMIDO-L-ARABINOSE TRANSFERASE-RELATED"/>
    <property type="match status" value="1"/>
</dbReference>
<dbReference type="GO" id="GO:0005886">
    <property type="term" value="C:plasma membrane"/>
    <property type="evidence" value="ECO:0007669"/>
    <property type="project" value="UniProtKB-SubCell"/>
</dbReference>
<dbReference type="FunFam" id="3.90.550.10:FF:000079">
    <property type="entry name" value="Probable glycosyl transferase"/>
    <property type="match status" value="1"/>
</dbReference>
<sequence>MRGPGDHAVALSVVVPCYNEEESLPQLVKVLGEVLPGVAESFEVILVDDGSRDRTLEMLREVHAADARFRYLALSRNFGKESAMLAGLSQARGAAVAIMDGDLQHPPQLLAEMVPLLDQGYQQVVARRTRDQDPAVRTFLSRLYYRMINRLIDVQLEDGVGDFRVLSSEAVRALLSLGETNRFSKGLFAWIGFPTAVVDYENVSREAGTTKWRLRDLFNYGLDGVISFNYRPLRLSIWFGLVVMAVAIGYAAWVLVDAIVHGNSAPGYVTIICAVTGFGGVQLILLGVIGEYLGRIYAETKRRPLFLLRESSEGPRHTPITVDLGPDHDAHLHEQDR</sequence>
<dbReference type="Proteomes" id="UP000473525">
    <property type="component" value="Unassembled WGS sequence"/>
</dbReference>
<evidence type="ECO:0000256" key="6">
    <source>
        <dbReference type="ARBA" id="ARBA00022989"/>
    </source>
</evidence>
<keyword evidence="3" id="KW-0328">Glycosyltransferase</keyword>
<keyword evidence="7 9" id="KW-0472">Membrane</keyword>
<organism evidence="11 12">
    <name type="scientific">Nocardioides agri</name>
    <dbReference type="NCBI Taxonomy" id="2682843"/>
    <lineage>
        <taxon>Bacteria</taxon>
        <taxon>Bacillati</taxon>
        <taxon>Actinomycetota</taxon>
        <taxon>Actinomycetes</taxon>
        <taxon>Propionibacteriales</taxon>
        <taxon>Nocardioidaceae</taxon>
        <taxon>Nocardioides</taxon>
    </lineage>
</organism>
<evidence type="ECO:0000256" key="4">
    <source>
        <dbReference type="ARBA" id="ARBA00022679"/>
    </source>
</evidence>
<comment type="caution">
    <text evidence="11">The sequence shown here is derived from an EMBL/GenBank/DDBJ whole genome shotgun (WGS) entry which is preliminary data.</text>
</comment>
<evidence type="ECO:0000256" key="3">
    <source>
        <dbReference type="ARBA" id="ARBA00022676"/>
    </source>
</evidence>
<gene>
    <name evidence="11" type="ORF">GON03_18725</name>
</gene>
<evidence type="ECO:0000256" key="7">
    <source>
        <dbReference type="ARBA" id="ARBA00023136"/>
    </source>
</evidence>
<evidence type="ECO:0000256" key="2">
    <source>
        <dbReference type="ARBA" id="ARBA00022475"/>
    </source>
</evidence>
<dbReference type="Pfam" id="PF00535">
    <property type="entry name" value="Glycos_transf_2"/>
    <property type="match status" value="1"/>
</dbReference>
<dbReference type="GO" id="GO:0016757">
    <property type="term" value="F:glycosyltransferase activity"/>
    <property type="evidence" value="ECO:0007669"/>
    <property type="project" value="UniProtKB-KW"/>
</dbReference>
<name>A0A6L6XWP9_9ACTN</name>